<evidence type="ECO:0000256" key="2">
    <source>
        <dbReference type="ARBA" id="ARBA00022723"/>
    </source>
</evidence>
<protein>
    <submittedName>
        <fullName evidence="6">Aldehyde-activating protein</fullName>
    </submittedName>
</protein>
<dbReference type="PANTHER" id="PTHR33337">
    <property type="entry name" value="GFA DOMAIN-CONTAINING PROTEIN"/>
    <property type="match status" value="1"/>
</dbReference>
<gene>
    <name evidence="6" type="ORF">PHO31112_01920</name>
</gene>
<dbReference type="AlphaFoldDB" id="A0A5E4UA09"/>
<evidence type="ECO:0000256" key="1">
    <source>
        <dbReference type="ARBA" id="ARBA00005495"/>
    </source>
</evidence>
<dbReference type="PANTHER" id="PTHR33337:SF40">
    <property type="entry name" value="CENP-V_GFA DOMAIN-CONTAINING PROTEIN-RELATED"/>
    <property type="match status" value="1"/>
</dbReference>
<keyword evidence="7" id="KW-1185">Reference proteome</keyword>
<name>A0A5E4UA09_9BURK</name>
<evidence type="ECO:0000256" key="3">
    <source>
        <dbReference type="ARBA" id="ARBA00022833"/>
    </source>
</evidence>
<keyword evidence="4" id="KW-0456">Lyase</keyword>
<keyword evidence="2" id="KW-0479">Metal-binding</keyword>
<dbReference type="SUPFAM" id="SSF51316">
    <property type="entry name" value="Mss4-like"/>
    <property type="match status" value="1"/>
</dbReference>
<dbReference type="Pfam" id="PF04828">
    <property type="entry name" value="GFA"/>
    <property type="match status" value="1"/>
</dbReference>
<comment type="similarity">
    <text evidence="1">Belongs to the Gfa family.</text>
</comment>
<evidence type="ECO:0000256" key="4">
    <source>
        <dbReference type="ARBA" id="ARBA00023239"/>
    </source>
</evidence>
<organism evidence="6 7">
    <name type="scientific">Pandoraea horticolens</name>
    <dbReference type="NCBI Taxonomy" id="2508298"/>
    <lineage>
        <taxon>Bacteria</taxon>
        <taxon>Pseudomonadati</taxon>
        <taxon>Pseudomonadota</taxon>
        <taxon>Betaproteobacteria</taxon>
        <taxon>Burkholderiales</taxon>
        <taxon>Burkholderiaceae</taxon>
        <taxon>Pandoraea</taxon>
    </lineage>
</organism>
<accession>A0A5E4UA09</accession>
<evidence type="ECO:0000313" key="6">
    <source>
        <dbReference type="EMBL" id="VVD96890.1"/>
    </source>
</evidence>
<keyword evidence="3" id="KW-0862">Zinc</keyword>
<evidence type="ECO:0000313" key="7">
    <source>
        <dbReference type="Proteomes" id="UP000343317"/>
    </source>
</evidence>
<dbReference type="Gene3D" id="3.90.1590.10">
    <property type="entry name" value="glutathione-dependent formaldehyde- activating enzyme (gfa)"/>
    <property type="match status" value="1"/>
</dbReference>
<dbReference type="InterPro" id="IPR006913">
    <property type="entry name" value="CENP-V/GFA"/>
</dbReference>
<dbReference type="EMBL" id="CABPSM010000004">
    <property type="protein sequence ID" value="VVD96890.1"/>
    <property type="molecule type" value="Genomic_DNA"/>
</dbReference>
<evidence type="ECO:0000259" key="5">
    <source>
        <dbReference type="PROSITE" id="PS51891"/>
    </source>
</evidence>
<dbReference type="RefSeq" id="WP_150620290.1">
    <property type="nucleotide sequence ID" value="NZ_CABPSM010000004.1"/>
</dbReference>
<feature type="domain" description="CENP-V/GFA" evidence="5">
    <location>
        <begin position="12"/>
        <end position="124"/>
    </location>
</feature>
<dbReference type="GO" id="GO:0016846">
    <property type="term" value="F:carbon-sulfur lyase activity"/>
    <property type="evidence" value="ECO:0007669"/>
    <property type="project" value="InterPro"/>
</dbReference>
<dbReference type="InterPro" id="IPR011057">
    <property type="entry name" value="Mss4-like_sf"/>
</dbReference>
<dbReference type="GO" id="GO:0046872">
    <property type="term" value="F:metal ion binding"/>
    <property type="evidence" value="ECO:0007669"/>
    <property type="project" value="UniProtKB-KW"/>
</dbReference>
<sequence>MSDTTTPGTAAITVACQCGSVSMTLTGEPAARALCHCNACRDFYGTPVLAATAWAPSQMAIAGATHSFSHPSRKMSRRFCATCGETLHGTNRLEMHVVPNALLARAHDARLPAGLQPSMHLFYRHRVLDVQDDLPKYLDGWDGPLYGQ</sequence>
<dbReference type="Proteomes" id="UP000343317">
    <property type="component" value="Unassembled WGS sequence"/>
</dbReference>
<proteinExistence type="inferred from homology"/>
<dbReference type="PROSITE" id="PS51891">
    <property type="entry name" value="CENP_V_GFA"/>
    <property type="match status" value="1"/>
</dbReference>
<reference evidence="6 7" key="1">
    <citation type="submission" date="2019-08" db="EMBL/GenBank/DDBJ databases">
        <authorList>
            <person name="Peeters C."/>
        </authorList>
    </citation>
    <scope>NUCLEOTIDE SEQUENCE [LARGE SCALE GENOMIC DNA]</scope>
    <source>
        <strain evidence="6 7">LMG 31112</strain>
    </source>
</reference>